<accession>A0ABW2YRY1</accession>
<reference evidence="3" key="1">
    <citation type="journal article" date="2019" name="Int. J. Syst. Evol. Microbiol.">
        <title>The Global Catalogue of Microorganisms (GCM) 10K type strain sequencing project: providing services to taxonomists for standard genome sequencing and annotation.</title>
        <authorList>
            <consortium name="The Broad Institute Genomics Platform"/>
            <consortium name="The Broad Institute Genome Sequencing Center for Infectious Disease"/>
            <person name="Wu L."/>
            <person name="Ma J."/>
        </authorList>
    </citation>
    <scope>NUCLEOTIDE SEQUENCE [LARGE SCALE GENOMIC DNA]</scope>
    <source>
        <strain evidence="3">CCUG 63418</strain>
    </source>
</reference>
<evidence type="ECO:0000313" key="3">
    <source>
        <dbReference type="Proteomes" id="UP001596958"/>
    </source>
</evidence>
<dbReference type="Proteomes" id="UP001596958">
    <property type="component" value="Unassembled WGS sequence"/>
</dbReference>
<keyword evidence="3" id="KW-1185">Reference proteome</keyword>
<gene>
    <name evidence="2" type="ORF">ACFQZS_03300</name>
</gene>
<organism evidence="2 3">
    <name type="scientific">Mucilaginibacter calamicampi</name>
    <dbReference type="NCBI Taxonomy" id="1302352"/>
    <lineage>
        <taxon>Bacteria</taxon>
        <taxon>Pseudomonadati</taxon>
        <taxon>Bacteroidota</taxon>
        <taxon>Sphingobacteriia</taxon>
        <taxon>Sphingobacteriales</taxon>
        <taxon>Sphingobacteriaceae</taxon>
        <taxon>Mucilaginibacter</taxon>
    </lineage>
</organism>
<proteinExistence type="predicted"/>
<dbReference type="RefSeq" id="WP_377097265.1">
    <property type="nucleotide sequence ID" value="NZ_JBHTHU010000001.1"/>
</dbReference>
<name>A0ABW2YRY1_9SPHI</name>
<sequence>MKKFLIILLLCTSAAKAQIPIVGTVVKKVIKAIDLKIQRLQNETIWLQNAQKQIENTLSKLRLNEISNWTDKQQTLYSGYYKELWQIKAFISDYRRIKELAQKQTALVGQYQRAWSLFKGDKHFTVEELLHMQQVYSGILEASLKNLDELISIATAGRTQMSDAQRLELITKADDQLDENYNDLKQFNSQNQMLSLRRASDLNELQTLKNYYDLH</sequence>
<protein>
    <submittedName>
        <fullName evidence="2">Conjugal transfer protein TraI</fullName>
    </submittedName>
</protein>
<dbReference type="EMBL" id="JBHTHU010000001">
    <property type="protein sequence ID" value="MFD0749152.1"/>
    <property type="molecule type" value="Genomic_DNA"/>
</dbReference>
<feature type="chain" id="PRO_5046872546" evidence="1">
    <location>
        <begin position="18"/>
        <end position="215"/>
    </location>
</feature>
<evidence type="ECO:0000313" key="2">
    <source>
        <dbReference type="EMBL" id="MFD0749152.1"/>
    </source>
</evidence>
<keyword evidence="1" id="KW-0732">Signal</keyword>
<evidence type="ECO:0000256" key="1">
    <source>
        <dbReference type="SAM" id="SignalP"/>
    </source>
</evidence>
<comment type="caution">
    <text evidence="2">The sequence shown here is derived from an EMBL/GenBank/DDBJ whole genome shotgun (WGS) entry which is preliminary data.</text>
</comment>
<feature type="signal peptide" evidence="1">
    <location>
        <begin position="1"/>
        <end position="17"/>
    </location>
</feature>